<accession>A0A7Y3RPH8</accession>
<comment type="caution">
    <text evidence="2">The sequence shown here is derived from an EMBL/GenBank/DDBJ whole genome shotgun (WGS) entry which is preliminary data.</text>
</comment>
<protein>
    <submittedName>
        <fullName evidence="2">J domain-containing protein</fullName>
    </submittedName>
</protein>
<evidence type="ECO:0000313" key="3">
    <source>
        <dbReference type="Proteomes" id="UP000536835"/>
    </source>
</evidence>
<keyword evidence="3" id="KW-1185">Reference proteome</keyword>
<name>A0A7Y3RPH8_9PROT</name>
<dbReference type="PRINTS" id="PR00625">
    <property type="entry name" value="JDOMAIN"/>
</dbReference>
<dbReference type="SUPFAM" id="SSF46565">
    <property type="entry name" value="Chaperone J-domain"/>
    <property type="match status" value="1"/>
</dbReference>
<dbReference type="InterPro" id="IPR001623">
    <property type="entry name" value="DnaJ_domain"/>
</dbReference>
<dbReference type="RefSeq" id="WP_173200017.1">
    <property type="nucleotide sequence ID" value="NZ_JABFCX010000003.1"/>
</dbReference>
<dbReference type="Gene3D" id="1.10.287.110">
    <property type="entry name" value="DnaJ domain"/>
    <property type="match status" value="1"/>
</dbReference>
<dbReference type="SMART" id="SM00271">
    <property type="entry name" value="DnaJ"/>
    <property type="match status" value="1"/>
</dbReference>
<gene>
    <name evidence="2" type="ORF">HK107_11815</name>
</gene>
<proteinExistence type="predicted"/>
<dbReference type="PROSITE" id="PS50076">
    <property type="entry name" value="DNAJ_2"/>
    <property type="match status" value="1"/>
</dbReference>
<dbReference type="InterPro" id="IPR036869">
    <property type="entry name" value="J_dom_sf"/>
</dbReference>
<dbReference type="Proteomes" id="UP000536835">
    <property type="component" value="Unassembled WGS sequence"/>
</dbReference>
<feature type="domain" description="J" evidence="1">
    <location>
        <begin position="97"/>
        <end position="161"/>
    </location>
</feature>
<sequence length="163" mass="17708">MFDAKTQGQKLTPRAITIELRDGRRLKGVLQLPKSATAGKLLRGNSAYLTIRTPKGDLAIARDNIAALLLGDDALSSEAPRPRNDVPRIASRIRRDEHHRLLSIHADATPAEIKAAYKKRIFECHPDRVRSNGGSPSTVRAAEEHAAKVNAAYATLMARASAA</sequence>
<evidence type="ECO:0000313" key="2">
    <source>
        <dbReference type="EMBL" id="NNU17007.1"/>
    </source>
</evidence>
<reference evidence="2 3" key="1">
    <citation type="submission" date="2020-05" db="EMBL/GenBank/DDBJ databases">
        <title>Parvularcula mediterraneae sp. nov., isolated from polypropylene straw from shallow seawater of the seashore of Laganas in Zakynthos island, Greece.</title>
        <authorList>
            <person name="Szabo I."/>
            <person name="Al-Omari J."/>
            <person name="Rado J."/>
            <person name="Szerdahelyi G.S."/>
        </authorList>
    </citation>
    <scope>NUCLEOTIDE SEQUENCE [LARGE SCALE GENOMIC DNA]</scope>
    <source>
        <strain evidence="2 3">ZS-1/3</strain>
    </source>
</reference>
<dbReference type="AlphaFoldDB" id="A0A7Y3RPH8"/>
<dbReference type="Pfam" id="PF00226">
    <property type="entry name" value="DnaJ"/>
    <property type="match status" value="1"/>
</dbReference>
<dbReference type="CDD" id="cd06257">
    <property type="entry name" value="DnaJ"/>
    <property type="match status" value="1"/>
</dbReference>
<evidence type="ECO:0000259" key="1">
    <source>
        <dbReference type="PROSITE" id="PS50076"/>
    </source>
</evidence>
<dbReference type="EMBL" id="JABFCX010000003">
    <property type="protein sequence ID" value="NNU17007.1"/>
    <property type="molecule type" value="Genomic_DNA"/>
</dbReference>
<organism evidence="2 3">
    <name type="scientific">Parvularcula mediterranea</name>
    <dbReference type="NCBI Taxonomy" id="2732508"/>
    <lineage>
        <taxon>Bacteria</taxon>
        <taxon>Pseudomonadati</taxon>
        <taxon>Pseudomonadota</taxon>
        <taxon>Alphaproteobacteria</taxon>
        <taxon>Parvularculales</taxon>
        <taxon>Parvularculaceae</taxon>
        <taxon>Parvularcula</taxon>
    </lineage>
</organism>